<feature type="binding site" evidence="4">
    <location>
        <begin position="276"/>
        <end position="277"/>
    </location>
    <ligand>
        <name>ATP</name>
        <dbReference type="ChEBI" id="CHEBI:30616"/>
    </ligand>
</feature>
<evidence type="ECO:0000259" key="6">
    <source>
        <dbReference type="PROSITE" id="PS50975"/>
    </source>
</evidence>
<comment type="catalytic activity">
    <reaction evidence="4 5">
        <text>5-amino-1-(5-phospho-beta-D-ribosyl)imidazole + hydrogencarbonate + ATP = 5-carboxyamino-1-(5-phospho-D-ribosyl)imidazole + ADP + phosphate + 2 H(+)</text>
        <dbReference type="Rhea" id="RHEA:19317"/>
        <dbReference type="ChEBI" id="CHEBI:15378"/>
        <dbReference type="ChEBI" id="CHEBI:17544"/>
        <dbReference type="ChEBI" id="CHEBI:30616"/>
        <dbReference type="ChEBI" id="CHEBI:43474"/>
        <dbReference type="ChEBI" id="CHEBI:58730"/>
        <dbReference type="ChEBI" id="CHEBI:137981"/>
        <dbReference type="ChEBI" id="CHEBI:456216"/>
        <dbReference type="EC" id="6.3.4.18"/>
    </reaction>
</comment>
<evidence type="ECO:0000256" key="5">
    <source>
        <dbReference type="RuleBase" id="RU361200"/>
    </source>
</evidence>
<keyword evidence="2 4" id="KW-0658">Purine biosynthesis</keyword>
<comment type="function">
    <text evidence="5">Catalyzes the ATP-dependent conversion of 5-aminoimidazole ribonucleotide (AIR) and HCO(3)- to N5-carboxyaminoimidazole ribonucleotide (N5-CAIR).</text>
</comment>
<dbReference type="UniPathway" id="UPA00074">
    <property type="reaction ID" value="UER00942"/>
</dbReference>
<keyword evidence="1 4" id="KW-0547">Nucleotide-binding</keyword>
<dbReference type="Gene3D" id="3.30.1490.20">
    <property type="entry name" value="ATP-grasp fold, A domain"/>
    <property type="match status" value="1"/>
</dbReference>
<dbReference type="GO" id="GO:0005829">
    <property type="term" value="C:cytosol"/>
    <property type="evidence" value="ECO:0007669"/>
    <property type="project" value="TreeGrafter"/>
</dbReference>
<dbReference type="InterPro" id="IPR011054">
    <property type="entry name" value="Rudment_hybrid_motif"/>
</dbReference>
<dbReference type="SUPFAM" id="SSF56059">
    <property type="entry name" value="Glutathione synthetase ATP-binding domain-like"/>
    <property type="match status" value="1"/>
</dbReference>
<protein>
    <recommendedName>
        <fullName evidence="4 5">N5-carboxyaminoimidazole ribonucleotide synthase</fullName>
        <shortName evidence="4 5">N5-CAIR synthase</shortName>
        <ecNumber evidence="4 5">6.3.4.18</ecNumber>
    </recommendedName>
    <alternativeName>
        <fullName evidence="4 5">5-(carboxyamino)imidazole ribonucleotide synthetase</fullName>
    </alternativeName>
</protein>
<dbReference type="InterPro" id="IPR040686">
    <property type="entry name" value="PurK_C"/>
</dbReference>
<feature type="binding site" evidence="4">
    <location>
        <begin position="192"/>
        <end position="195"/>
    </location>
    <ligand>
        <name>ATP</name>
        <dbReference type="ChEBI" id="CHEBI:30616"/>
    </ligand>
</feature>
<dbReference type="Gene3D" id="3.40.50.20">
    <property type="match status" value="1"/>
</dbReference>
<keyword evidence="3 4" id="KW-0067">ATP-binding</keyword>
<dbReference type="GO" id="GO:0006189">
    <property type="term" value="P:'de novo' IMP biosynthetic process"/>
    <property type="evidence" value="ECO:0007669"/>
    <property type="project" value="UniProtKB-UniRule"/>
</dbReference>
<dbReference type="EC" id="6.3.4.18" evidence="4 5"/>
<name>A0A521B1M1_9BACT</name>
<dbReference type="InterPro" id="IPR016185">
    <property type="entry name" value="PreATP-grasp_dom_sf"/>
</dbReference>
<dbReference type="InterPro" id="IPR005875">
    <property type="entry name" value="PurK"/>
</dbReference>
<dbReference type="GO" id="GO:0034028">
    <property type="term" value="F:5-(carboxyamino)imidazole ribonucleotide synthase activity"/>
    <property type="evidence" value="ECO:0007669"/>
    <property type="project" value="UniProtKB-UniRule"/>
</dbReference>
<gene>
    <name evidence="4 5" type="primary">purK</name>
    <name evidence="7" type="ORF">SAMN06265218_10289</name>
</gene>
<dbReference type="HAMAP" id="MF_01928">
    <property type="entry name" value="PurK"/>
    <property type="match status" value="1"/>
</dbReference>
<dbReference type="Pfam" id="PF17769">
    <property type="entry name" value="PurK_C"/>
    <property type="match status" value="1"/>
</dbReference>
<evidence type="ECO:0000313" key="7">
    <source>
        <dbReference type="EMBL" id="SMO40978.1"/>
    </source>
</evidence>
<dbReference type="GO" id="GO:0005524">
    <property type="term" value="F:ATP binding"/>
    <property type="evidence" value="ECO:0007669"/>
    <property type="project" value="UniProtKB-UniRule"/>
</dbReference>
<evidence type="ECO:0000256" key="1">
    <source>
        <dbReference type="ARBA" id="ARBA00022741"/>
    </source>
</evidence>
<comment type="similarity">
    <text evidence="4 5">Belongs to the PurK/PurT family.</text>
</comment>
<accession>A0A521B1M1</accession>
<evidence type="ECO:0000256" key="2">
    <source>
        <dbReference type="ARBA" id="ARBA00022755"/>
    </source>
</evidence>
<comment type="caution">
    <text evidence="4">Lacks conserved residue(s) required for the propagation of feature annotation.</text>
</comment>
<dbReference type="InterPro" id="IPR011761">
    <property type="entry name" value="ATP-grasp"/>
</dbReference>
<keyword evidence="8" id="KW-1185">Reference proteome</keyword>
<feature type="domain" description="ATP-grasp" evidence="6">
    <location>
        <begin position="118"/>
        <end position="306"/>
    </location>
</feature>
<dbReference type="Gene3D" id="3.30.470.20">
    <property type="entry name" value="ATP-grasp fold, B domain"/>
    <property type="match status" value="1"/>
</dbReference>
<dbReference type="InterPro" id="IPR013815">
    <property type="entry name" value="ATP_grasp_subdomain_1"/>
</dbReference>
<dbReference type="InterPro" id="IPR054350">
    <property type="entry name" value="PurT/PurK_preATP-grasp"/>
</dbReference>
<comment type="pathway">
    <text evidence="4 5">Purine metabolism; IMP biosynthesis via de novo pathway; 5-amino-1-(5-phospho-D-ribosyl)imidazole-4-carboxylate from 5-amino-1-(5-phospho-D-ribosyl)imidazole (N5-CAIR route): step 1/2.</text>
</comment>
<evidence type="ECO:0000256" key="3">
    <source>
        <dbReference type="ARBA" id="ARBA00022840"/>
    </source>
</evidence>
<evidence type="ECO:0000313" key="8">
    <source>
        <dbReference type="Proteomes" id="UP000317593"/>
    </source>
</evidence>
<dbReference type="PANTHER" id="PTHR11609">
    <property type="entry name" value="PURINE BIOSYNTHESIS PROTEIN 6/7, PUR6/7"/>
    <property type="match status" value="1"/>
</dbReference>
<comment type="function">
    <text evidence="4">Catalyzes the ATP-dependent conversion of 5-aminoimidazole ribonucleotide (AIR) and HCO(3)(-) to N5-carboxyaminoimidazole ribonucleotide (N5-CAIR).</text>
</comment>
<feature type="binding site" evidence="4">
    <location>
        <position position="154"/>
    </location>
    <ligand>
        <name>ATP</name>
        <dbReference type="ChEBI" id="CHEBI:30616"/>
    </ligand>
</feature>
<dbReference type="GO" id="GO:0046872">
    <property type="term" value="F:metal ion binding"/>
    <property type="evidence" value="ECO:0007669"/>
    <property type="project" value="InterPro"/>
</dbReference>
<dbReference type="AlphaFoldDB" id="A0A521B1M1"/>
<dbReference type="EMBL" id="FXTH01000002">
    <property type="protein sequence ID" value="SMO40978.1"/>
    <property type="molecule type" value="Genomic_DNA"/>
</dbReference>
<keyword evidence="4 5" id="KW-0436">Ligase</keyword>
<comment type="subunit">
    <text evidence="4 5">Homodimer.</text>
</comment>
<dbReference type="Pfam" id="PF02222">
    <property type="entry name" value="ATP-grasp"/>
    <property type="match status" value="1"/>
</dbReference>
<sequence>MHLMDKNPLSADFRLGFLGAGQLARMSGLQAFRYGIQVGVFSDRPENEPVQFMTPHSQSGSFSSSDDLASFAGTCDVLTLENEFIDSDILARAQEESGTPIYPSPQTFALIENKLIEKKTFEEAGIDVTPYALIGDEDALESFGATHGWPYLLKSSKGGYDGFGNETVHQLEDAREAFDKLGGHDGHDIIAEAFVDFTHELAVQVARNETGHVVYPCCETVQENHICVALKTPAPVAPAIQEKAREIAVHATEAIDGKGLFAFEFFLTPEGKLLLNESAPRPHNSGHYTIEGCVTSQFENHVRAVMGLPLGATDLRKPAVAMINLLGTDQRDAQIDHALASLQASDGHLHVYGKLDSRPGRKMAHYTLLGNEMESTYKKAREVTRAIRI</sequence>
<dbReference type="PROSITE" id="PS50975">
    <property type="entry name" value="ATP_GRASP"/>
    <property type="match status" value="1"/>
</dbReference>
<dbReference type="SUPFAM" id="SSF51246">
    <property type="entry name" value="Rudiment single hybrid motif"/>
    <property type="match status" value="1"/>
</dbReference>
<organism evidence="7 8">
    <name type="scientific">Fodinibius sediminis</name>
    <dbReference type="NCBI Taxonomy" id="1214077"/>
    <lineage>
        <taxon>Bacteria</taxon>
        <taxon>Pseudomonadati</taxon>
        <taxon>Balneolota</taxon>
        <taxon>Balneolia</taxon>
        <taxon>Balneolales</taxon>
        <taxon>Balneolaceae</taxon>
        <taxon>Fodinibius</taxon>
    </lineage>
</organism>
<dbReference type="PANTHER" id="PTHR11609:SF5">
    <property type="entry name" value="PHOSPHORIBOSYLAMINOIMIDAZOLE CARBOXYLASE"/>
    <property type="match status" value="1"/>
</dbReference>
<dbReference type="NCBIfam" id="TIGR01161">
    <property type="entry name" value="purK"/>
    <property type="match status" value="1"/>
</dbReference>
<feature type="binding site" evidence="4">
    <location>
        <position position="114"/>
    </location>
    <ligand>
        <name>ATP</name>
        <dbReference type="ChEBI" id="CHEBI:30616"/>
    </ligand>
</feature>
<feature type="binding site" evidence="4">
    <location>
        <position position="200"/>
    </location>
    <ligand>
        <name>ATP</name>
        <dbReference type="ChEBI" id="CHEBI:30616"/>
    </ligand>
</feature>
<dbReference type="GO" id="GO:0004638">
    <property type="term" value="F:phosphoribosylaminoimidazole carboxylase activity"/>
    <property type="evidence" value="ECO:0007669"/>
    <property type="project" value="InterPro"/>
</dbReference>
<dbReference type="Pfam" id="PF22660">
    <property type="entry name" value="RS_preATP-grasp-like"/>
    <property type="match status" value="1"/>
</dbReference>
<dbReference type="InterPro" id="IPR003135">
    <property type="entry name" value="ATP-grasp_carboxylate-amine"/>
</dbReference>
<reference evidence="7 8" key="1">
    <citation type="submission" date="2017-05" db="EMBL/GenBank/DDBJ databases">
        <authorList>
            <person name="Varghese N."/>
            <person name="Submissions S."/>
        </authorList>
    </citation>
    <scope>NUCLEOTIDE SEQUENCE [LARGE SCALE GENOMIC DNA]</scope>
    <source>
        <strain evidence="7 8">DSM 21194</strain>
    </source>
</reference>
<evidence type="ECO:0000256" key="4">
    <source>
        <dbReference type="HAMAP-Rule" id="MF_01928"/>
    </source>
</evidence>
<proteinExistence type="inferred from homology"/>
<dbReference type="Proteomes" id="UP000317593">
    <property type="component" value="Unassembled WGS sequence"/>
</dbReference>
<dbReference type="SUPFAM" id="SSF52440">
    <property type="entry name" value="PreATP-grasp domain"/>
    <property type="match status" value="1"/>
</dbReference>
<dbReference type="NCBIfam" id="NF004679">
    <property type="entry name" value="PRK06019.1-5"/>
    <property type="match status" value="1"/>
</dbReference>